<reference evidence="1" key="1">
    <citation type="submission" date="2022-11" db="EMBL/GenBank/DDBJ databases">
        <title>Genome Sequence of Boeremia exigua.</title>
        <authorList>
            <person name="Buettner E."/>
        </authorList>
    </citation>
    <scope>NUCLEOTIDE SEQUENCE</scope>
    <source>
        <strain evidence="1">CU02</strain>
    </source>
</reference>
<evidence type="ECO:0000313" key="1">
    <source>
        <dbReference type="EMBL" id="KAJ8110912.1"/>
    </source>
</evidence>
<dbReference type="Proteomes" id="UP001153331">
    <property type="component" value="Unassembled WGS sequence"/>
</dbReference>
<organism evidence="1 2">
    <name type="scientific">Boeremia exigua</name>
    <dbReference type="NCBI Taxonomy" id="749465"/>
    <lineage>
        <taxon>Eukaryota</taxon>
        <taxon>Fungi</taxon>
        <taxon>Dikarya</taxon>
        <taxon>Ascomycota</taxon>
        <taxon>Pezizomycotina</taxon>
        <taxon>Dothideomycetes</taxon>
        <taxon>Pleosporomycetidae</taxon>
        <taxon>Pleosporales</taxon>
        <taxon>Pleosporineae</taxon>
        <taxon>Didymellaceae</taxon>
        <taxon>Boeremia</taxon>
    </lineage>
</organism>
<dbReference type="EMBL" id="JAPHNI010000454">
    <property type="protein sequence ID" value="KAJ8110912.1"/>
    <property type="molecule type" value="Genomic_DNA"/>
</dbReference>
<name>A0ACC2I6V7_9PLEO</name>
<evidence type="ECO:0000313" key="2">
    <source>
        <dbReference type="Proteomes" id="UP001153331"/>
    </source>
</evidence>
<protein>
    <submittedName>
        <fullName evidence="1">Uncharacterized protein</fullName>
    </submittedName>
</protein>
<comment type="caution">
    <text evidence="1">The sequence shown here is derived from an EMBL/GenBank/DDBJ whole genome shotgun (WGS) entry which is preliminary data.</text>
</comment>
<accession>A0ACC2I6V7</accession>
<gene>
    <name evidence="1" type="ORF">OPT61_g6368</name>
</gene>
<sequence length="340" mass="37740">MPFGPFTLQWRAPWPNPPKPSTPLPEGIRRSYIETPSGPLELLSAIPADLTSSKPPLLFAHGGFGCASIWLSYMTYFSSRGYPCYAISYRGHGNSWYPGFWRMYFTSRGTMAEDLKAGVQEVEKLETTRQNAEEKIRVVLVAHSAGGALSQYALSRGLVKVQGFCMLAAVPGFGSWSVYKFWGLTAPIHFPYRLFHPRYILANTKQVHDAFFTASTPTSVVKQLESLLSPYESMLWPMQALFRFVTGPDVIRFLVLAGEQDVLCTPSILKDAASRYGAAVQQCARMGKLDGFSGNDIKFGSDGEGSGVGFKVAKGLGHHLQNHIEWERGAQQILEWVEEL</sequence>
<proteinExistence type="predicted"/>
<keyword evidence="2" id="KW-1185">Reference proteome</keyword>